<organism evidence="9 10">
    <name type="scientific">Dinothrombium tinctorium</name>
    <dbReference type="NCBI Taxonomy" id="1965070"/>
    <lineage>
        <taxon>Eukaryota</taxon>
        <taxon>Metazoa</taxon>
        <taxon>Ecdysozoa</taxon>
        <taxon>Arthropoda</taxon>
        <taxon>Chelicerata</taxon>
        <taxon>Arachnida</taxon>
        <taxon>Acari</taxon>
        <taxon>Acariformes</taxon>
        <taxon>Trombidiformes</taxon>
        <taxon>Prostigmata</taxon>
        <taxon>Anystina</taxon>
        <taxon>Parasitengona</taxon>
        <taxon>Trombidioidea</taxon>
        <taxon>Trombidiidae</taxon>
        <taxon>Dinothrombium</taxon>
    </lineage>
</organism>
<protein>
    <recommendedName>
        <fullName evidence="3">Acrosin</fullName>
        <ecNumber evidence="2">3.4.21.10</ecNumber>
    </recommendedName>
</protein>
<evidence type="ECO:0000256" key="5">
    <source>
        <dbReference type="ARBA" id="ARBA00024195"/>
    </source>
</evidence>
<dbReference type="InterPro" id="IPR001314">
    <property type="entry name" value="Peptidase_S1A"/>
</dbReference>
<feature type="domain" description="Peptidase S1" evidence="7">
    <location>
        <begin position="21"/>
        <end position="261"/>
    </location>
</feature>
<dbReference type="OrthoDB" id="6428296at2759"/>
<dbReference type="AlphaFoldDB" id="A0A3S3S2W2"/>
<dbReference type="PROSITE" id="PS00135">
    <property type="entry name" value="TRYPSIN_SER"/>
    <property type="match status" value="1"/>
</dbReference>
<dbReference type="EMBL" id="NCKU01002997">
    <property type="protein sequence ID" value="RWS08377.1"/>
    <property type="molecule type" value="Genomic_DNA"/>
</dbReference>
<reference evidence="9" key="2">
    <citation type="submission" date="2018-11" db="EMBL/GenBank/DDBJ databases">
        <title>Trombidioid mite genomics.</title>
        <authorList>
            <person name="Dong X."/>
        </authorList>
    </citation>
    <scope>NUCLEOTIDE SEQUENCE</scope>
    <source>
        <strain evidence="9">UoL-WK</strain>
    </source>
</reference>
<dbReference type="InterPro" id="IPR043504">
    <property type="entry name" value="Peptidase_S1_PA_chymotrypsin"/>
</dbReference>
<evidence type="ECO:0000256" key="3">
    <source>
        <dbReference type="ARBA" id="ARBA00017161"/>
    </source>
</evidence>
<dbReference type="FunFam" id="2.40.10.10:FF:000002">
    <property type="entry name" value="Transmembrane protease serine"/>
    <property type="match status" value="1"/>
</dbReference>
<feature type="region of interest" description="Disordered" evidence="6">
    <location>
        <begin position="1"/>
        <end position="26"/>
    </location>
</feature>
<dbReference type="InterPro" id="IPR009003">
    <property type="entry name" value="Peptidase_S1_PA"/>
</dbReference>
<name>A0A3S3S2W2_9ACAR</name>
<dbReference type="SMART" id="SM00020">
    <property type="entry name" value="Tryp_SPc"/>
    <property type="match status" value="1"/>
</dbReference>
<feature type="compositionally biased region" description="Low complexity" evidence="6">
    <location>
        <begin position="16"/>
        <end position="25"/>
    </location>
</feature>
<dbReference type="Pfam" id="PF00089">
    <property type="entry name" value="Trypsin"/>
    <property type="match status" value="1"/>
</dbReference>
<dbReference type="CDD" id="cd00190">
    <property type="entry name" value="Tryp_SPc"/>
    <property type="match status" value="1"/>
</dbReference>
<dbReference type="InterPro" id="IPR001254">
    <property type="entry name" value="Trypsin_dom"/>
</dbReference>
<dbReference type="EC" id="3.4.21.10" evidence="2"/>
<keyword evidence="10" id="KW-1185">Reference proteome</keyword>
<sequence>MARVENGNCGTRTYDPPGGRVVGGRPAERSEYPWQVGIQLKEGDGYLIRGGGVILNKRWILTAAHVFLSDDKLEDYRGLIGVTKLDEEPIIVKFDKLIKHEDYADDPGVFENDIALLHTTEDMPLLPKVDNVNSICLPRKNELFKGKVAVTGWGVTNEQGSESNTLMTVDIRILPDKVCERNFKEYFVKKIMTCAGKLSGGKDSCRGDSGGPLVQKSAENGRFYLVGVVSFGGYQKCARRGSGASYTKVPYYVDWIQKRIN</sequence>
<dbReference type="PANTHER" id="PTHR24252">
    <property type="entry name" value="ACROSIN-RELATED"/>
    <property type="match status" value="1"/>
</dbReference>
<evidence type="ECO:0000256" key="2">
    <source>
        <dbReference type="ARBA" id="ARBA00012050"/>
    </source>
</evidence>
<evidence type="ECO:0000259" key="7">
    <source>
        <dbReference type="PROSITE" id="PS50240"/>
    </source>
</evidence>
<comment type="catalytic activity">
    <reaction evidence="1">
        <text>Preferential cleavage: Arg-|-Xaa, Lys-|-Xaa.</text>
        <dbReference type="EC" id="3.4.21.10"/>
    </reaction>
</comment>
<dbReference type="SUPFAM" id="SSF50494">
    <property type="entry name" value="Trypsin-like serine proteases"/>
    <property type="match status" value="1"/>
</dbReference>
<evidence type="ECO:0000313" key="9">
    <source>
        <dbReference type="EMBL" id="RWS08381.1"/>
    </source>
</evidence>
<dbReference type="Proteomes" id="UP000285301">
    <property type="component" value="Unassembled WGS sequence"/>
</dbReference>
<dbReference type="GO" id="GO:0006508">
    <property type="term" value="P:proteolysis"/>
    <property type="evidence" value="ECO:0007669"/>
    <property type="project" value="InterPro"/>
</dbReference>
<evidence type="ECO:0000256" key="4">
    <source>
        <dbReference type="ARBA" id="ARBA00023157"/>
    </source>
</evidence>
<keyword evidence="4" id="KW-1015">Disulfide bond</keyword>
<reference evidence="9 10" key="1">
    <citation type="journal article" date="2018" name="Gigascience">
        <title>Genomes of trombidid mites reveal novel predicted allergens and laterally-transferred genes associated with secondary metabolism.</title>
        <authorList>
            <person name="Dong X."/>
            <person name="Chaisiri K."/>
            <person name="Xia D."/>
            <person name="Armstrong S.D."/>
            <person name="Fang Y."/>
            <person name="Donnelly M.J."/>
            <person name="Kadowaki T."/>
            <person name="McGarry J.W."/>
            <person name="Darby A.C."/>
            <person name="Makepeace B.L."/>
        </authorList>
    </citation>
    <scope>NUCLEOTIDE SEQUENCE [LARGE SCALE GENOMIC DNA]</scope>
    <source>
        <strain evidence="9">UoL-WK</strain>
    </source>
</reference>
<comment type="similarity">
    <text evidence="5">Belongs to the peptidase S1 family. CLIP subfamily.</text>
</comment>
<evidence type="ECO:0000256" key="1">
    <source>
        <dbReference type="ARBA" id="ARBA00001656"/>
    </source>
</evidence>
<accession>A0A3S3S2W2</accession>
<dbReference type="InterPro" id="IPR033116">
    <property type="entry name" value="TRYPSIN_SER"/>
</dbReference>
<evidence type="ECO:0000256" key="6">
    <source>
        <dbReference type="SAM" id="MobiDB-lite"/>
    </source>
</evidence>
<dbReference type="PRINTS" id="PR00722">
    <property type="entry name" value="CHYMOTRYPSIN"/>
</dbReference>
<dbReference type="PROSITE" id="PS50240">
    <property type="entry name" value="TRYPSIN_DOM"/>
    <property type="match status" value="1"/>
</dbReference>
<comment type="caution">
    <text evidence="9">The sequence shown here is derived from an EMBL/GenBank/DDBJ whole genome shotgun (WGS) entry which is preliminary data.</text>
</comment>
<proteinExistence type="inferred from homology"/>
<evidence type="ECO:0000313" key="10">
    <source>
        <dbReference type="Proteomes" id="UP000285301"/>
    </source>
</evidence>
<dbReference type="GO" id="GO:0004252">
    <property type="term" value="F:serine-type endopeptidase activity"/>
    <property type="evidence" value="ECO:0007669"/>
    <property type="project" value="InterPro"/>
</dbReference>
<dbReference type="Gene3D" id="2.40.10.10">
    <property type="entry name" value="Trypsin-like serine proteases"/>
    <property type="match status" value="1"/>
</dbReference>
<evidence type="ECO:0000313" key="8">
    <source>
        <dbReference type="EMBL" id="RWS08377.1"/>
    </source>
</evidence>
<dbReference type="PANTHER" id="PTHR24252:SF8">
    <property type="entry name" value="ACROSIN"/>
    <property type="match status" value="1"/>
</dbReference>
<dbReference type="STRING" id="1965070.A0A3S3S2W2"/>
<dbReference type="EMBL" id="NCKU01002996">
    <property type="protein sequence ID" value="RWS08381.1"/>
    <property type="molecule type" value="Genomic_DNA"/>
</dbReference>
<gene>
    <name evidence="8" type="ORF">B4U79_14181</name>
    <name evidence="9" type="ORF">B4U79_14487</name>
</gene>